<keyword evidence="2" id="KW-1185">Reference proteome</keyword>
<name>A0ACC1X3G2_MELAZ</name>
<sequence length="185" mass="19562">MAARTTADSIRELWRVRLASALRTTLACTIVGCTTLYGPENLLCIPASPAYSYVVTILIVSDVTLGGTFRGCWHAFYATLQIMIPAIPSLWLIGPGRFIPGLAAAAVTLMAFMVALPESTPLMAKRIAFGEIVIVCVGTVIHGAETGVVMHPIHVASSTALAARCLCFCSRHADSLSSASLLRGN</sequence>
<gene>
    <name evidence="1" type="ORF">OWV82_021597</name>
</gene>
<accession>A0ACC1X3G2</accession>
<dbReference type="Proteomes" id="UP001164539">
    <property type="component" value="Chromosome 12"/>
</dbReference>
<evidence type="ECO:0000313" key="2">
    <source>
        <dbReference type="Proteomes" id="UP001164539"/>
    </source>
</evidence>
<protein>
    <submittedName>
        <fullName evidence="1">p-hydroxybenzoic acid efflux pump subunit aaeB</fullName>
    </submittedName>
</protein>
<proteinExistence type="predicted"/>
<reference evidence="1 2" key="1">
    <citation type="journal article" date="2023" name="Science">
        <title>Complex scaffold remodeling in plant triterpene biosynthesis.</title>
        <authorList>
            <person name="De La Pena R."/>
            <person name="Hodgson H."/>
            <person name="Liu J.C."/>
            <person name="Stephenson M.J."/>
            <person name="Martin A.C."/>
            <person name="Owen C."/>
            <person name="Harkess A."/>
            <person name="Leebens-Mack J."/>
            <person name="Jimenez L.E."/>
            <person name="Osbourn A."/>
            <person name="Sattely E.S."/>
        </authorList>
    </citation>
    <scope>NUCLEOTIDE SEQUENCE [LARGE SCALE GENOMIC DNA]</scope>
    <source>
        <strain evidence="2">cv. JPN11</strain>
        <tissue evidence="1">Leaf</tissue>
    </source>
</reference>
<comment type="caution">
    <text evidence="1">The sequence shown here is derived from an EMBL/GenBank/DDBJ whole genome shotgun (WGS) entry which is preliminary data.</text>
</comment>
<organism evidence="1 2">
    <name type="scientific">Melia azedarach</name>
    <name type="common">Chinaberry tree</name>
    <dbReference type="NCBI Taxonomy" id="155640"/>
    <lineage>
        <taxon>Eukaryota</taxon>
        <taxon>Viridiplantae</taxon>
        <taxon>Streptophyta</taxon>
        <taxon>Embryophyta</taxon>
        <taxon>Tracheophyta</taxon>
        <taxon>Spermatophyta</taxon>
        <taxon>Magnoliopsida</taxon>
        <taxon>eudicotyledons</taxon>
        <taxon>Gunneridae</taxon>
        <taxon>Pentapetalae</taxon>
        <taxon>rosids</taxon>
        <taxon>malvids</taxon>
        <taxon>Sapindales</taxon>
        <taxon>Meliaceae</taxon>
        <taxon>Melia</taxon>
    </lineage>
</organism>
<evidence type="ECO:0000313" key="1">
    <source>
        <dbReference type="EMBL" id="KAJ4704730.1"/>
    </source>
</evidence>
<dbReference type="EMBL" id="CM051405">
    <property type="protein sequence ID" value="KAJ4704730.1"/>
    <property type="molecule type" value="Genomic_DNA"/>
</dbReference>